<keyword evidence="2" id="KW-1185">Reference proteome</keyword>
<name>A0ABQ0ZPP2_9BACT</name>
<evidence type="ECO:0000313" key="1">
    <source>
        <dbReference type="EMBL" id="GET23295.1"/>
    </source>
</evidence>
<comment type="caution">
    <text evidence="1">The sequence shown here is derived from an EMBL/GenBank/DDBJ whole genome shotgun (WGS) entry which is preliminary data.</text>
</comment>
<dbReference type="EMBL" id="BLAU01000001">
    <property type="protein sequence ID" value="GET23295.1"/>
    <property type="molecule type" value="Genomic_DNA"/>
</dbReference>
<accession>A0ABQ0ZPP2</accession>
<evidence type="ECO:0000313" key="2">
    <source>
        <dbReference type="Proteomes" id="UP000396862"/>
    </source>
</evidence>
<gene>
    <name evidence="1" type="ORF">JCM18694_35410</name>
</gene>
<dbReference type="Proteomes" id="UP000396862">
    <property type="component" value="Unassembled WGS sequence"/>
</dbReference>
<dbReference type="PROSITE" id="PS51257">
    <property type="entry name" value="PROKAR_LIPOPROTEIN"/>
    <property type="match status" value="1"/>
</dbReference>
<organism evidence="1 2">
    <name type="scientific">Prolixibacter denitrificans</name>
    <dbReference type="NCBI Taxonomy" id="1541063"/>
    <lineage>
        <taxon>Bacteria</taxon>
        <taxon>Pseudomonadati</taxon>
        <taxon>Bacteroidota</taxon>
        <taxon>Bacteroidia</taxon>
        <taxon>Marinilabiliales</taxon>
        <taxon>Prolixibacteraceae</taxon>
        <taxon>Prolixibacter</taxon>
    </lineage>
</organism>
<reference evidence="1 2" key="1">
    <citation type="submission" date="2019-10" db="EMBL/GenBank/DDBJ databases">
        <title>Prolixibacter strains distinguished by the presence of nitrate reductase genes were adept at nitrate-dependent anaerobic corrosion of metallic iron and carbon steel.</title>
        <authorList>
            <person name="Iino T."/>
            <person name="Shono N."/>
            <person name="Ito K."/>
            <person name="Nakamura R."/>
            <person name="Sueoka K."/>
            <person name="Harayama S."/>
            <person name="Ohkuma M."/>
        </authorList>
    </citation>
    <scope>NUCLEOTIDE SEQUENCE [LARGE SCALE GENOMIC DNA]</scope>
    <source>
        <strain evidence="1 2">MIC1-1</strain>
    </source>
</reference>
<proteinExistence type="predicted"/>
<sequence>MAFKMKQIVSIILLILVLTSCQNGDAKKVRPEIQKSEKKVFPYSGIVLYDHFDNELLLDTITNHFEAQFSPVYIGNLKDSIQLTYKPSKIENRTPDWDKYKRPAPNDLQIYIDTTKTIGFPMSVWEYYKKPEYRVGKKSYPIFIENKSSDTLSIGLGDILPMITETKDTLGEWTEIERPFIYDCGTGLTELYLPPNEIVITALRQNFGTTNTKFRVKYELADSAVYSNEINGKIQIE</sequence>
<protein>
    <submittedName>
        <fullName evidence="1">Uncharacterized protein</fullName>
    </submittedName>
</protein>